<dbReference type="Proteomes" id="UP000185999">
    <property type="component" value="Unassembled WGS sequence"/>
</dbReference>
<dbReference type="InterPro" id="IPR020103">
    <property type="entry name" value="PsdUridine_synth_cat_dom_sf"/>
</dbReference>
<dbReference type="GO" id="GO:0160136">
    <property type="term" value="F:16S rRNA pseudouridine(516) synthase activity"/>
    <property type="evidence" value="ECO:0007669"/>
    <property type="project" value="UniProtKB-EC"/>
</dbReference>
<dbReference type="InterPro" id="IPR036986">
    <property type="entry name" value="S4_RNA-bd_sf"/>
</dbReference>
<dbReference type="GO" id="GO:0005829">
    <property type="term" value="C:cytosol"/>
    <property type="evidence" value="ECO:0007669"/>
    <property type="project" value="UniProtKB-ARBA"/>
</dbReference>
<dbReference type="InterPro" id="IPR000748">
    <property type="entry name" value="PsdUridine_synth_RsuA/RluB/E/F"/>
</dbReference>
<dbReference type="EMBL" id="FTOE01000016">
    <property type="protein sequence ID" value="SIT11379.1"/>
    <property type="molecule type" value="Genomic_DNA"/>
</dbReference>
<name>A0A1N7PLV7_9GAMM</name>
<dbReference type="SMART" id="SM00363">
    <property type="entry name" value="S4"/>
    <property type="match status" value="1"/>
</dbReference>
<evidence type="ECO:0000256" key="4">
    <source>
        <dbReference type="ARBA" id="ARBA00036749"/>
    </source>
</evidence>
<organism evidence="9 10">
    <name type="scientific">Neptunomonas antarctica</name>
    <dbReference type="NCBI Taxonomy" id="619304"/>
    <lineage>
        <taxon>Bacteria</taxon>
        <taxon>Pseudomonadati</taxon>
        <taxon>Pseudomonadota</taxon>
        <taxon>Gammaproteobacteria</taxon>
        <taxon>Oceanospirillales</taxon>
        <taxon>Oceanospirillaceae</taxon>
        <taxon>Neptunomonas</taxon>
    </lineage>
</organism>
<dbReference type="STRING" id="619304.SAMN05421760_11624"/>
<evidence type="ECO:0000259" key="8">
    <source>
        <dbReference type="SMART" id="SM00363"/>
    </source>
</evidence>
<keyword evidence="3 7" id="KW-0413">Isomerase</keyword>
<dbReference type="NCBIfam" id="NF008097">
    <property type="entry name" value="PRK10839.1"/>
    <property type="match status" value="1"/>
</dbReference>
<dbReference type="GO" id="GO:0000455">
    <property type="term" value="P:enzyme-directed rRNA pseudouridine synthesis"/>
    <property type="evidence" value="ECO:0007669"/>
    <property type="project" value="UniProtKB-ARBA"/>
</dbReference>
<evidence type="ECO:0000313" key="9">
    <source>
        <dbReference type="EMBL" id="SIT11379.1"/>
    </source>
</evidence>
<evidence type="ECO:0000256" key="2">
    <source>
        <dbReference type="ARBA" id="ARBA00022884"/>
    </source>
</evidence>
<evidence type="ECO:0000256" key="7">
    <source>
        <dbReference type="RuleBase" id="RU003887"/>
    </source>
</evidence>
<gene>
    <name evidence="9" type="ORF">SAMN05421760_11624</name>
</gene>
<dbReference type="InterPro" id="IPR002942">
    <property type="entry name" value="S4_RNA-bd"/>
</dbReference>
<feature type="domain" description="RNA-binding S4" evidence="8">
    <location>
        <begin position="22"/>
        <end position="80"/>
    </location>
</feature>
<dbReference type="SUPFAM" id="SSF55120">
    <property type="entry name" value="Pseudouridine synthase"/>
    <property type="match status" value="1"/>
</dbReference>
<protein>
    <recommendedName>
        <fullName evidence="7">Pseudouridine synthase</fullName>
        <ecNumber evidence="7">5.4.99.-</ecNumber>
    </recommendedName>
</protein>
<comment type="catalytic activity">
    <reaction evidence="4">
        <text>uridine(516) in 16S rRNA = pseudouridine(516) in 16S rRNA</text>
        <dbReference type="Rhea" id="RHEA:38867"/>
        <dbReference type="Rhea" id="RHEA-COMP:10089"/>
        <dbReference type="Rhea" id="RHEA-COMP:10090"/>
        <dbReference type="ChEBI" id="CHEBI:65314"/>
        <dbReference type="ChEBI" id="CHEBI:65315"/>
        <dbReference type="EC" id="5.4.99.19"/>
    </reaction>
</comment>
<evidence type="ECO:0000256" key="6">
    <source>
        <dbReference type="PROSITE-ProRule" id="PRU00182"/>
    </source>
</evidence>
<dbReference type="PROSITE" id="PS01149">
    <property type="entry name" value="PSI_RSU"/>
    <property type="match status" value="1"/>
</dbReference>
<accession>A0A1N7PLV7</accession>
<dbReference type="PANTHER" id="PTHR47683:SF4">
    <property type="entry name" value="PSEUDOURIDINE SYNTHASE"/>
    <property type="match status" value="1"/>
</dbReference>
<keyword evidence="2 6" id="KW-0694">RNA-binding</keyword>
<dbReference type="CDD" id="cd02553">
    <property type="entry name" value="PseudoU_synth_RsuA"/>
    <property type="match status" value="1"/>
</dbReference>
<dbReference type="Gene3D" id="3.10.290.10">
    <property type="entry name" value="RNA-binding S4 domain"/>
    <property type="match status" value="1"/>
</dbReference>
<dbReference type="GO" id="GO:0003723">
    <property type="term" value="F:RNA binding"/>
    <property type="evidence" value="ECO:0007669"/>
    <property type="project" value="UniProtKB-KW"/>
</dbReference>
<dbReference type="SUPFAM" id="SSF55174">
    <property type="entry name" value="Alpha-L RNA-binding motif"/>
    <property type="match status" value="1"/>
</dbReference>
<dbReference type="AlphaFoldDB" id="A0A1N7PLV7"/>
<comment type="similarity">
    <text evidence="1 7">Belongs to the pseudouridine synthase RsuA family.</text>
</comment>
<dbReference type="Gene3D" id="3.30.70.1560">
    <property type="entry name" value="Alpha-L RNA-binding motif"/>
    <property type="match status" value="1"/>
</dbReference>
<dbReference type="InterPro" id="IPR006145">
    <property type="entry name" value="PsdUridine_synth_RsuA/RluA"/>
</dbReference>
<sequence>MVLTQASARYTKFLHSIKLPNMRLDKYLSQSTGLSRKDIKRLIHKDLATVNGMVTRDSSLQVSEDDNVTFQEMVVDAPRPRYFMMNKPYGYVCSSEDPTNATVMGLLIDEPRPTDLHLAGRLDLDTTGLLLITDDGQWSHRLTSPKHKQGKRYLVETADPIEASTVELFAQGVQLINEKQLTKPATLEILGSHQAYLTLMEGRYHQVKRMFASVGNKVTKLHRDRISHIDLDESLAPGEYRELTHEEINISAQ</sequence>
<dbReference type="Gene3D" id="3.30.70.580">
    <property type="entry name" value="Pseudouridine synthase I, catalytic domain, N-terminal subdomain"/>
    <property type="match status" value="1"/>
</dbReference>
<evidence type="ECO:0000256" key="5">
    <source>
        <dbReference type="ARBA" id="ARBA00037590"/>
    </source>
</evidence>
<evidence type="ECO:0000256" key="3">
    <source>
        <dbReference type="ARBA" id="ARBA00023235"/>
    </source>
</evidence>
<evidence type="ECO:0000256" key="1">
    <source>
        <dbReference type="ARBA" id="ARBA00008348"/>
    </source>
</evidence>
<dbReference type="EC" id="5.4.99.-" evidence="7"/>
<keyword evidence="10" id="KW-1185">Reference proteome</keyword>
<evidence type="ECO:0000313" key="10">
    <source>
        <dbReference type="Proteomes" id="UP000185999"/>
    </source>
</evidence>
<dbReference type="CDD" id="cd00165">
    <property type="entry name" value="S4"/>
    <property type="match status" value="1"/>
</dbReference>
<dbReference type="InterPro" id="IPR042092">
    <property type="entry name" value="PsdUridine_s_RsuA/RluB/E/F_cat"/>
</dbReference>
<dbReference type="Pfam" id="PF00849">
    <property type="entry name" value="PseudoU_synth_2"/>
    <property type="match status" value="1"/>
</dbReference>
<dbReference type="PANTHER" id="PTHR47683">
    <property type="entry name" value="PSEUDOURIDINE SYNTHASE FAMILY PROTEIN-RELATED"/>
    <property type="match status" value="1"/>
</dbReference>
<comment type="function">
    <text evidence="5">Responsible for synthesis of pseudouridine from uracil-516 in 16S ribosomal RNA.</text>
</comment>
<dbReference type="PROSITE" id="PS50889">
    <property type="entry name" value="S4"/>
    <property type="match status" value="1"/>
</dbReference>
<dbReference type="InterPro" id="IPR050343">
    <property type="entry name" value="RsuA_PseudoU_synthase"/>
</dbReference>
<dbReference type="NCBIfam" id="TIGR00093">
    <property type="entry name" value="pseudouridine synthase"/>
    <property type="match status" value="1"/>
</dbReference>
<proteinExistence type="inferred from homology"/>
<reference evidence="10" key="1">
    <citation type="submission" date="2017-01" db="EMBL/GenBank/DDBJ databases">
        <authorList>
            <person name="Varghese N."/>
            <person name="Submissions S."/>
        </authorList>
    </citation>
    <scope>NUCLEOTIDE SEQUENCE [LARGE SCALE GENOMIC DNA]</scope>
    <source>
        <strain evidence="10">DSM 22306</strain>
    </source>
</reference>
<dbReference type="FunFam" id="3.30.70.1560:FF:000001">
    <property type="entry name" value="Pseudouridine synthase"/>
    <property type="match status" value="1"/>
</dbReference>
<dbReference type="InterPro" id="IPR020094">
    <property type="entry name" value="TruA/RsuA/RluB/E/F_N"/>
</dbReference>
<dbReference type="InterPro" id="IPR018496">
    <property type="entry name" value="PsdUridine_synth_RsuA/RluB_CS"/>
</dbReference>